<evidence type="ECO:0000313" key="8">
    <source>
        <dbReference type="EMBL" id="GEO71827.1"/>
    </source>
</evidence>
<evidence type="ECO:0000256" key="2">
    <source>
        <dbReference type="ARBA" id="ARBA00022814"/>
    </source>
</evidence>
<dbReference type="HAMAP" id="MF_00073">
    <property type="entry name" value="NusB"/>
    <property type="match status" value="1"/>
</dbReference>
<feature type="domain" description="NusB/RsmB/TIM44" evidence="7">
    <location>
        <begin position="6"/>
        <end position="132"/>
    </location>
</feature>
<proteinExistence type="inferred from homology"/>
<dbReference type="GO" id="GO:0005829">
    <property type="term" value="C:cytosol"/>
    <property type="evidence" value="ECO:0007669"/>
    <property type="project" value="TreeGrafter"/>
</dbReference>
<dbReference type="EMBL" id="LT854705">
    <property type="protein sequence ID" value="SMS14469.1"/>
    <property type="molecule type" value="Genomic_DNA"/>
</dbReference>
<protein>
    <recommendedName>
        <fullName evidence="6">Transcription antitermination protein NusB</fullName>
    </recommendedName>
    <alternativeName>
        <fullName evidence="6">Antitermination factor NusB</fullName>
    </alternativeName>
</protein>
<evidence type="ECO:0000313" key="11">
    <source>
        <dbReference type="Proteomes" id="UP000321794"/>
    </source>
</evidence>
<dbReference type="PANTHER" id="PTHR11078">
    <property type="entry name" value="N UTILIZATION SUBSTANCE PROTEIN B-RELATED"/>
    <property type="match status" value="1"/>
</dbReference>
<evidence type="ECO:0000256" key="3">
    <source>
        <dbReference type="ARBA" id="ARBA00022884"/>
    </source>
</evidence>
<keyword evidence="5 6" id="KW-0804">Transcription</keyword>
<dbReference type="GO" id="GO:0031564">
    <property type="term" value="P:transcription antitermination"/>
    <property type="evidence" value="ECO:0007669"/>
    <property type="project" value="UniProtKB-KW"/>
</dbReference>
<evidence type="ECO:0000313" key="10">
    <source>
        <dbReference type="Proteomes" id="UP000195412"/>
    </source>
</evidence>
<evidence type="ECO:0000256" key="1">
    <source>
        <dbReference type="ARBA" id="ARBA00005952"/>
    </source>
</evidence>
<sequence length="148" mass="16722">MTLTRHQIRERAFQMLFALNANGDADQEALYQRVLTDDPDQIVPVPDYLQTLVTGVLDHQRELDAQIDQYLSAGWQLQRIAKTDLVILRMAFFEIDHVEAVPNRVAVNEALELAKNFSDDRSRRFINGVLAHTLDDDEATGSSDDAPA</sequence>
<keyword evidence="3 6" id="KW-0694">RNA-binding</keyword>
<dbReference type="InterPro" id="IPR035926">
    <property type="entry name" value="NusB-like_sf"/>
</dbReference>
<gene>
    <name evidence="6 8" type="primary">nusB</name>
    <name evidence="9" type="ORF">LZ3411_1419</name>
    <name evidence="8" type="ORF">LZY01_09950</name>
</gene>
<comment type="function">
    <text evidence="6">Involved in transcription antitermination. Required for transcription of ribosomal RNA (rRNA) genes. Binds specifically to the boxA antiterminator sequence of the ribosomal RNA (rrn) operons.</text>
</comment>
<dbReference type="KEGG" id="lzy:LZ3411_1419"/>
<name>A0A1Y6JX13_9LACO</name>
<reference evidence="9" key="1">
    <citation type="submission" date="2017-05" db="EMBL/GenBank/DDBJ databases">
        <authorList>
            <person name="Song R."/>
            <person name="Chenine A.L."/>
            <person name="Ruprecht R.M."/>
        </authorList>
    </citation>
    <scope>NUCLEOTIDE SEQUENCE</scope>
    <source>
        <strain evidence="9">ACA-DC 3411</strain>
    </source>
</reference>
<evidence type="ECO:0000313" key="9">
    <source>
        <dbReference type="EMBL" id="SMS14469.1"/>
    </source>
</evidence>
<dbReference type="InterPro" id="IPR006027">
    <property type="entry name" value="NusB_RsmB_TIM44"/>
</dbReference>
<dbReference type="SUPFAM" id="SSF48013">
    <property type="entry name" value="NusB-like"/>
    <property type="match status" value="1"/>
</dbReference>
<dbReference type="RefSeq" id="WP_057734272.1">
    <property type="nucleotide sequence ID" value="NZ_BJZK01000008.1"/>
</dbReference>
<organism evidence="9 10">
    <name type="scientific">Levilactobacillus zymae</name>
    <dbReference type="NCBI Taxonomy" id="267363"/>
    <lineage>
        <taxon>Bacteria</taxon>
        <taxon>Bacillati</taxon>
        <taxon>Bacillota</taxon>
        <taxon>Bacilli</taxon>
        <taxon>Lactobacillales</taxon>
        <taxon>Lactobacillaceae</taxon>
        <taxon>Levilactobacillus</taxon>
    </lineage>
</organism>
<keyword evidence="4 6" id="KW-0805">Transcription regulation</keyword>
<dbReference type="OrthoDB" id="9811381at2"/>
<evidence type="ECO:0000256" key="5">
    <source>
        <dbReference type="ARBA" id="ARBA00023163"/>
    </source>
</evidence>
<comment type="similarity">
    <text evidence="1 6">Belongs to the NusB family.</text>
</comment>
<dbReference type="NCBIfam" id="TIGR01951">
    <property type="entry name" value="nusB"/>
    <property type="match status" value="1"/>
</dbReference>
<dbReference type="PANTHER" id="PTHR11078:SF3">
    <property type="entry name" value="ANTITERMINATION NUSB DOMAIN-CONTAINING PROTEIN"/>
    <property type="match status" value="1"/>
</dbReference>
<dbReference type="AlphaFoldDB" id="A0A1Y6JX13"/>
<dbReference type="Proteomes" id="UP000195412">
    <property type="component" value="Chromosome I"/>
</dbReference>
<evidence type="ECO:0000256" key="4">
    <source>
        <dbReference type="ARBA" id="ARBA00023015"/>
    </source>
</evidence>
<reference evidence="8 11" key="3">
    <citation type="submission" date="2019-07" db="EMBL/GenBank/DDBJ databases">
        <title>Whole genome shotgun sequence of Lactobacillus zymae NBRC 107157.</title>
        <authorList>
            <person name="Hosoyama A."/>
            <person name="Uohara A."/>
            <person name="Ohji S."/>
            <person name="Ichikawa N."/>
        </authorList>
    </citation>
    <scope>NUCLEOTIDE SEQUENCE [LARGE SCALE GENOMIC DNA]</scope>
    <source>
        <strain evidence="8 11">NBRC 107157</strain>
    </source>
</reference>
<dbReference type="GO" id="GO:0003723">
    <property type="term" value="F:RNA binding"/>
    <property type="evidence" value="ECO:0007669"/>
    <property type="project" value="UniProtKB-UniRule"/>
</dbReference>
<reference evidence="10" key="2">
    <citation type="submission" date="2017-05" db="EMBL/GenBank/DDBJ databases">
        <authorList>
            <person name="Papadimitriou K."/>
        </authorList>
    </citation>
    <scope>NUCLEOTIDE SEQUENCE [LARGE SCALE GENOMIC DNA]</scope>
    <source>
        <strain evidence="10">ACA-DC 3411</strain>
    </source>
</reference>
<dbReference type="Gene3D" id="1.10.940.10">
    <property type="entry name" value="NusB-like"/>
    <property type="match status" value="1"/>
</dbReference>
<dbReference type="Proteomes" id="UP000321794">
    <property type="component" value="Unassembled WGS sequence"/>
</dbReference>
<keyword evidence="2 6" id="KW-0889">Transcription antitermination</keyword>
<dbReference type="Pfam" id="PF01029">
    <property type="entry name" value="NusB"/>
    <property type="match status" value="1"/>
</dbReference>
<evidence type="ECO:0000259" key="7">
    <source>
        <dbReference type="Pfam" id="PF01029"/>
    </source>
</evidence>
<dbReference type="InterPro" id="IPR011605">
    <property type="entry name" value="NusB_fam"/>
</dbReference>
<dbReference type="NCBIfam" id="NF001223">
    <property type="entry name" value="PRK00202.1-1"/>
    <property type="match status" value="1"/>
</dbReference>
<dbReference type="GO" id="GO:0006353">
    <property type="term" value="P:DNA-templated transcription termination"/>
    <property type="evidence" value="ECO:0007669"/>
    <property type="project" value="UniProtKB-UniRule"/>
</dbReference>
<dbReference type="EMBL" id="BJZK01000008">
    <property type="protein sequence ID" value="GEO71827.1"/>
    <property type="molecule type" value="Genomic_DNA"/>
</dbReference>
<keyword evidence="11" id="KW-1185">Reference proteome</keyword>
<evidence type="ECO:0000256" key="6">
    <source>
        <dbReference type="HAMAP-Rule" id="MF_00073"/>
    </source>
</evidence>
<accession>A0A1Y6JX13</accession>